<dbReference type="AlphaFoldDB" id="A0ABD6A7N2"/>
<evidence type="ECO:0000313" key="1">
    <source>
        <dbReference type="EMBL" id="MFC7316342.1"/>
    </source>
</evidence>
<reference evidence="1 2" key="1">
    <citation type="journal article" date="2019" name="Int. J. Syst. Evol. Microbiol.">
        <title>The Global Catalogue of Microorganisms (GCM) 10K type strain sequencing project: providing services to taxonomists for standard genome sequencing and annotation.</title>
        <authorList>
            <consortium name="The Broad Institute Genomics Platform"/>
            <consortium name="The Broad Institute Genome Sequencing Center for Infectious Disease"/>
            <person name="Wu L."/>
            <person name="Ma J."/>
        </authorList>
    </citation>
    <scope>NUCLEOTIDE SEQUENCE [LARGE SCALE GENOMIC DNA]</scope>
    <source>
        <strain evidence="1 2">PSR21</strain>
    </source>
</reference>
<accession>A0ABD6A7N2</accession>
<dbReference type="GeneID" id="79313940"/>
<name>A0ABD6A7N2_9EURY</name>
<protein>
    <submittedName>
        <fullName evidence="1">Uncharacterized protein</fullName>
    </submittedName>
</protein>
<gene>
    <name evidence="1" type="ORF">ACFQPE_05960</name>
</gene>
<evidence type="ECO:0000313" key="2">
    <source>
        <dbReference type="Proteomes" id="UP001596547"/>
    </source>
</evidence>
<comment type="caution">
    <text evidence="1">The sequence shown here is derived from an EMBL/GenBank/DDBJ whole genome shotgun (WGS) entry which is preliminary data.</text>
</comment>
<dbReference type="Proteomes" id="UP001596547">
    <property type="component" value="Unassembled WGS sequence"/>
</dbReference>
<organism evidence="1 2">
    <name type="scientific">Halomarina halobia</name>
    <dbReference type="NCBI Taxonomy" id="3033386"/>
    <lineage>
        <taxon>Archaea</taxon>
        <taxon>Methanobacteriati</taxon>
        <taxon>Methanobacteriota</taxon>
        <taxon>Stenosarchaea group</taxon>
        <taxon>Halobacteria</taxon>
        <taxon>Halobacteriales</taxon>
        <taxon>Natronomonadaceae</taxon>
        <taxon>Halomarina</taxon>
    </lineage>
</organism>
<sequence length="45" mass="5349">MSTEQRDADGPEIEFLQLSDFRIKLTTDDDAWIISDKWYDLDAKR</sequence>
<proteinExistence type="predicted"/>
<keyword evidence="2" id="KW-1185">Reference proteome</keyword>
<dbReference type="EMBL" id="JBHTBF010000002">
    <property type="protein sequence ID" value="MFC7316342.1"/>
    <property type="molecule type" value="Genomic_DNA"/>
</dbReference>
<dbReference type="RefSeq" id="WP_276304400.1">
    <property type="nucleotide sequence ID" value="NZ_CP119992.1"/>
</dbReference>